<dbReference type="InterPro" id="IPR054718">
    <property type="entry name" value="YhfS-like_C"/>
</dbReference>
<dbReference type="eggNOG" id="COG0399">
    <property type="taxonomic scope" value="Bacteria"/>
</dbReference>
<dbReference type="GO" id="GO:0004124">
    <property type="term" value="F:cysteine synthase activity"/>
    <property type="evidence" value="ECO:0007669"/>
    <property type="project" value="TreeGrafter"/>
</dbReference>
<dbReference type="InterPro" id="IPR006235">
    <property type="entry name" value="OAc-hSer/O-AcSer_sulfhydrylase"/>
</dbReference>
<dbReference type="Proteomes" id="UP000010802">
    <property type="component" value="Chromosome"/>
</dbReference>
<evidence type="ECO:0000313" key="3">
    <source>
        <dbReference type="EMBL" id="CCP27013.1"/>
    </source>
</evidence>
<proteinExistence type="predicted"/>
<protein>
    <submittedName>
        <fullName evidence="3">Uncharacterized protein</fullName>
    </submittedName>
</protein>
<dbReference type="HOGENOM" id="CLU_766715_0_0_9"/>
<dbReference type="Gene3D" id="3.40.640.10">
    <property type="entry name" value="Type I PLP-dependent aspartate aminotransferase-like (Major domain)"/>
    <property type="match status" value="1"/>
</dbReference>
<dbReference type="PATRIC" id="fig|1209989.3.peg.2515"/>
<dbReference type="AlphaFoldDB" id="F4LR02"/>
<dbReference type="EMBL" id="HF563609">
    <property type="protein sequence ID" value="CCP27013.1"/>
    <property type="molecule type" value="Genomic_DNA"/>
</dbReference>
<dbReference type="KEGG" id="tae:TepiRe1_2185"/>
<dbReference type="InterPro" id="IPR015424">
    <property type="entry name" value="PyrdxlP-dep_Trfase"/>
</dbReference>
<accession>F4LR02</accession>
<feature type="domain" description="YhfS-like C-terminal" evidence="2">
    <location>
        <begin position="255"/>
        <end position="354"/>
    </location>
</feature>
<gene>
    <name evidence="3" type="primary">yhfS</name>
    <name evidence="3" type="ordered locus">TEPIRE1_2185</name>
</gene>
<evidence type="ECO:0000313" key="4">
    <source>
        <dbReference type="Proteomes" id="UP000010802"/>
    </source>
</evidence>
<dbReference type="InterPro" id="IPR000192">
    <property type="entry name" value="Aminotrans_V_dom"/>
</dbReference>
<dbReference type="Gene3D" id="3.90.1150.130">
    <property type="match status" value="1"/>
</dbReference>
<evidence type="ECO:0000259" key="2">
    <source>
        <dbReference type="Pfam" id="PF22475"/>
    </source>
</evidence>
<dbReference type="GO" id="GO:0005737">
    <property type="term" value="C:cytoplasm"/>
    <property type="evidence" value="ECO:0007669"/>
    <property type="project" value="TreeGrafter"/>
</dbReference>
<evidence type="ECO:0000259" key="1">
    <source>
        <dbReference type="Pfam" id="PF00266"/>
    </source>
</evidence>
<accession>L0S580</accession>
<reference evidence="4" key="1">
    <citation type="journal article" date="2013" name="Genome Announc.">
        <title>First genome sequence of a syntrophic acetate-oxidizing bacterium, Tepidanaerobacter acetatoxydans strain Re1.</title>
        <authorList>
            <person name="Manzoor S."/>
            <person name="Bongcam-Rudloff E."/>
            <person name="Schnurer A."/>
            <person name="Muller B."/>
        </authorList>
    </citation>
    <scope>NUCLEOTIDE SEQUENCE [LARGE SCALE GENOMIC DNA]</scope>
    <source>
        <strain evidence="4">Re1</strain>
    </source>
</reference>
<dbReference type="RefSeq" id="WP_013779076.1">
    <property type="nucleotide sequence ID" value="NC_015519.1"/>
</dbReference>
<dbReference type="GO" id="GO:0006535">
    <property type="term" value="P:cysteine biosynthetic process from serine"/>
    <property type="evidence" value="ECO:0007669"/>
    <property type="project" value="TreeGrafter"/>
</dbReference>
<dbReference type="PANTHER" id="PTHR43797">
    <property type="entry name" value="HOMOCYSTEINE/CYSTEINE SYNTHASE"/>
    <property type="match status" value="1"/>
</dbReference>
<dbReference type="Pfam" id="PF22475">
    <property type="entry name" value="YhfS-like_C"/>
    <property type="match status" value="1"/>
</dbReference>
<dbReference type="STRING" id="1209989.TepRe1_2029"/>
<sequence length="362" mass="39660">MQTFPLEFLTLSEAKKLQFKLVDTITHHFTGAEFLSMGDLGVVPGLGRPKTTAKVERVIADFFEAQDAALVRGAGTGAIRCALQAVLKAGDKILIHDAPIYSTTATTLEFMDIDTVKADMNDTNEVLKAINPGIKLVYIQHSRQKSSDSYNMYELINAIRKMTNIPIITDENYTVFKTKHIGTQVGASASCFSCFKLLGPEGIGCVVGVSEVIDRIRSMNYSGGGQVQGYEAMEVLRSMVFAPVMAAVQAEEITKIAKMINGGEIEGVEAAHIVNAQSRTILAKLSDPISSKVIEEANKLGAATHPVGAESRYEITPMFYRASGTFIKENPEMKDYMIRINPMRAGWETVIRILKEAVRKAR</sequence>
<name>F4LR02_TEPAE</name>
<dbReference type="OrthoDB" id="9787096at2"/>
<keyword evidence="4" id="KW-1185">Reference proteome</keyword>
<feature type="domain" description="Aminotransferase class V" evidence="1">
    <location>
        <begin position="53"/>
        <end position="224"/>
    </location>
</feature>
<dbReference type="GO" id="GO:0071269">
    <property type="term" value="P:L-homocysteine biosynthetic process"/>
    <property type="evidence" value="ECO:0007669"/>
    <property type="project" value="TreeGrafter"/>
</dbReference>
<dbReference type="SUPFAM" id="SSF53383">
    <property type="entry name" value="PLP-dependent transferases"/>
    <property type="match status" value="1"/>
</dbReference>
<dbReference type="InterPro" id="IPR015421">
    <property type="entry name" value="PyrdxlP-dep_Trfase_major"/>
</dbReference>
<dbReference type="PANTHER" id="PTHR43797:SF2">
    <property type="entry name" value="HOMOCYSTEINE_CYSTEINE SYNTHASE"/>
    <property type="match status" value="1"/>
</dbReference>
<dbReference type="Pfam" id="PF00266">
    <property type="entry name" value="Aminotran_5"/>
    <property type="match status" value="1"/>
</dbReference>
<organism evidence="3 4">
    <name type="scientific">Tepidanaerobacter acetatoxydans (strain DSM 21804 / JCM 16047 / Re1)</name>
    <dbReference type="NCBI Taxonomy" id="1209989"/>
    <lineage>
        <taxon>Bacteria</taxon>
        <taxon>Bacillati</taxon>
        <taxon>Bacillota</taxon>
        <taxon>Clostridia</taxon>
        <taxon>Thermosediminibacterales</taxon>
        <taxon>Tepidanaerobacteraceae</taxon>
        <taxon>Tepidanaerobacter</taxon>
    </lineage>
</organism>
<dbReference type="KEGG" id="tep:TepRe1_2029"/>
<dbReference type="GO" id="GO:0003961">
    <property type="term" value="F:O-acetylhomoserine aminocarboxypropyltransferase activity"/>
    <property type="evidence" value="ECO:0007669"/>
    <property type="project" value="TreeGrafter"/>
</dbReference>